<dbReference type="InterPro" id="IPR014310">
    <property type="entry name" value="Sig_transdc_His_kinase_PhoR"/>
</dbReference>
<evidence type="ECO:0000256" key="10">
    <source>
        <dbReference type="ARBA" id="ARBA00022692"/>
    </source>
</evidence>
<keyword evidence="8" id="KW-0592">Phosphate transport</keyword>
<keyword evidence="15" id="KW-0902">Two-component regulatory system</keyword>
<protein>
    <recommendedName>
        <fullName evidence="4">Phosphate regulon sensor protein PhoR</fullName>
        <ecNumber evidence="3">2.7.13.3</ecNumber>
    </recommendedName>
</protein>
<evidence type="ECO:0000313" key="20">
    <source>
        <dbReference type="EMBL" id="MCS3903972.1"/>
    </source>
</evidence>
<organism evidence="20 21">
    <name type="scientific">Methylohalomonas lacus</name>
    <dbReference type="NCBI Taxonomy" id="398773"/>
    <lineage>
        <taxon>Bacteria</taxon>
        <taxon>Pseudomonadati</taxon>
        <taxon>Pseudomonadota</taxon>
        <taxon>Gammaproteobacteria</taxon>
        <taxon>Methylohalomonadales</taxon>
        <taxon>Methylohalomonadaceae</taxon>
        <taxon>Methylohalomonas</taxon>
    </lineage>
</organism>
<dbReference type="Gene3D" id="3.30.565.10">
    <property type="entry name" value="Histidine kinase-like ATPase, C-terminal domain"/>
    <property type="match status" value="1"/>
</dbReference>
<evidence type="ECO:0000313" key="21">
    <source>
        <dbReference type="Proteomes" id="UP001204445"/>
    </source>
</evidence>
<evidence type="ECO:0000256" key="15">
    <source>
        <dbReference type="ARBA" id="ARBA00023012"/>
    </source>
</evidence>
<keyword evidence="21" id="KW-1185">Reference proteome</keyword>
<dbReference type="PRINTS" id="PR00344">
    <property type="entry name" value="BCTRLSENSOR"/>
</dbReference>
<evidence type="ECO:0000256" key="8">
    <source>
        <dbReference type="ARBA" id="ARBA00022592"/>
    </source>
</evidence>
<dbReference type="RefSeq" id="WP_259055974.1">
    <property type="nucleotide sequence ID" value="NZ_JANUCT010000014.1"/>
</dbReference>
<dbReference type="SUPFAM" id="SSF55785">
    <property type="entry name" value="PYP-like sensor domain (PAS domain)"/>
    <property type="match status" value="1"/>
</dbReference>
<dbReference type="CDD" id="cd00082">
    <property type="entry name" value="HisKA"/>
    <property type="match status" value="1"/>
</dbReference>
<keyword evidence="7" id="KW-0597">Phosphoprotein</keyword>
<dbReference type="InterPro" id="IPR036097">
    <property type="entry name" value="HisK_dim/P_sf"/>
</dbReference>
<dbReference type="GO" id="GO:0005524">
    <property type="term" value="F:ATP binding"/>
    <property type="evidence" value="ECO:0007669"/>
    <property type="project" value="UniProtKB-KW"/>
</dbReference>
<comment type="subcellular location">
    <subcellularLocation>
        <location evidence="2">Cell membrane</location>
    </subcellularLocation>
</comment>
<keyword evidence="13" id="KW-0067">ATP-binding</keyword>
<dbReference type="Gene3D" id="3.30.450.20">
    <property type="entry name" value="PAS domain"/>
    <property type="match status" value="1"/>
</dbReference>
<dbReference type="FunFam" id="3.30.565.10:FF:000032">
    <property type="entry name" value="Phosphate regulon sensor histidine kinase PhoR"/>
    <property type="match status" value="1"/>
</dbReference>
<dbReference type="InterPro" id="IPR013767">
    <property type="entry name" value="PAS_fold"/>
</dbReference>
<evidence type="ECO:0000256" key="4">
    <source>
        <dbReference type="ARBA" id="ARBA00019665"/>
    </source>
</evidence>
<evidence type="ECO:0000256" key="6">
    <source>
        <dbReference type="ARBA" id="ARBA00022475"/>
    </source>
</evidence>
<dbReference type="EC" id="2.7.13.3" evidence="3"/>
<keyword evidence="9 20" id="KW-0808">Transferase</keyword>
<gene>
    <name evidence="20" type="ORF">J2T55_002004</name>
</gene>
<dbReference type="InterPro" id="IPR004358">
    <property type="entry name" value="Sig_transdc_His_kin-like_C"/>
</dbReference>
<dbReference type="PANTHER" id="PTHR45453:SF1">
    <property type="entry name" value="PHOSPHATE REGULON SENSOR PROTEIN PHOR"/>
    <property type="match status" value="1"/>
</dbReference>
<dbReference type="InterPro" id="IPR000014">
    <property type="entry name" value="PAS"/>
</dbReference>
<dbReference type="InterPro" id="IPR003661">
    <property type="entry name" value="HisK_dim/P_dom"/>
</dbReference>
<dbReference type="Proteomes" id="UP001204445">
    <property type="component" value="Unassembled WGS sequence"/>
</dbReference>
<evidence type="ECO:0000256" key="14">
    <source>
        <dbReference type="ARBA" id="ARBA00022989"/>
    </source>
</evidence>
<dbReference type="AlphaFoldDB" id="A0AAE3L5T3"/>
<keyword evidence="6" id="KW-1003">Cell membrane</keyword>
<dbReference type="GO" id="GO:0006355">
    <property type="term" value="P:regulation of DNA-templated transcription"/>
    <property type="evidence" value="ECO:0007669"/>
    <property type="project" value="InterPro"/>
</dbReference>
<evidence type="ECO:0000256" key="18">
    <source>
        <dbReference type="SAM" id="Phobius"/>
    </source>
</evidence>
<evidence type="ECO:0000256" key="17">
    <source>
        <dbReference type="ARBA" id="ARBA00025207"/>
    </source>
</evidence>
<dbReference type="Gene3D" id="1.10.287.130">
    <property type="match status" value="1"/>
</dbReference>
<proteinExistence type="predicted"/>
<evidence type="ECO:0000256" key="1">
    <source>
        <dbReference type="ARBA" id="ARBA00000085"/>
    </source>
</evidence>
<dbReference type="PROSITE" id="PS50109">
    <property type="entry name" value="HIS_KIN"/>
    <property type="match status" value="1"/>
</dbReference>
<dbReference type="PANTHER" id="PTHR45453">
    <property type="entry name" value="PHOSPHATE REGULON SENSOR PROTEIN PHOR"/>
    <property type="match status" value="1"/>
</dbReference>
<dbReference type="Pfam" id="PF00512">
    <property type="entry name" value="HisKA"/>
    <property type="match status" value="1"/>
</dbReference>
<evidence type="ECO:0000256" key="3">
    <source>
        <dbReference type="ARBA" id="ARBA00012438"/>
    </source>
</evidence>
<dbReference type="NCBIfam" id="NF008235">
    <property type="entry name" value="PRK11006.1"/>
    <property type="match status" value="1"/>
</dbReference>
<evidence type="ECO:0000256" key="2">
    <source>
        <dbReference type="ARBA" id="ARBA00004236"/>
    </source>
</evidence>
<feature type="transmembrane region" description="Helical" evidence="18">
    <location>
        <begin position="12"/>
        <end position="41"/>
    </location>
</feature>
<evidence type="ECO:0000256" key="7">
    <source>
        <dbReference type="ARBA" id="ARBA00022553"/>
    </source>
</evidence>
<dbReference type="SMART" id="SM00091">
    <property type="entry name" value="PAS"/>
    <property type="match status" value="1"/>
</dbReference>
<evidence type="ECO:0000256" key="9">
    <source>
        <dbReference type="ARBA" id="ARBA00022679"/>
    </source>
</evidence>
<dbReference type="SUPFAM" id="SSF47384">
    <property type="entry name" value="Homodimeric domain of signal transducing histidine kinase"/>
    <property type="match status" value="1"/>
</dbReference>
<dbReference type="GO" id="GO:0000155">
    <property type="term" value="F:phosphorelay sensor kinase activity"/>
    <property type="evidence" value="ECO:0007669"/>
    <property type="project" value="InterPro"/>
</dbReference>
<feature type="domain" description="Histidine kinase" evidence="19">
    <location>
        <begin position="209"/>
        <end position="426"/>
    </location>
</feature>
<dbReference type="Pfam" id="PF11808">
    <property type="entry name" value="PhoR"/>
    <property type="match status" value="1"/>
</dbReference>
<comment type="function">
    <text evidence="17">Member of the two-component regulatory system PhoR/PhoB involved in the phosphate regulon genes expression. PhoR may function as a membrane-associated protein kinase that phosphorylates PhoB in response to environmental signals.</text>
</comment>
<dbReference type="InterPro" id="IPR036890">
    <property type="entry name" value="HATPase_C_sf"/>
</dbReference>
<evidence type="ECO:0000256" key="12">
    <source>
        <dbReference type="ARBA" id="ARBA00022777"/>
    </source>
</evidence>
<comment type="catalytic activity">
    <reaction evidence="1">
        <text>ATP + protein L-histidine = ADP + protein N-phospho-L-histidine.</text>
        <dbReference type="EC" id="2.7.13.3"/>
    </reaction>
</comment>
<name>A0AAE3L5T3_9GAMM</name>
<evidence type="ECO:0000256" key="11">
    <source>
        <dbReference type="ARBA" id="ARBA00022741"/>
    </source>
</evidence>
<keyword evidence="5" id="KW-0813">Transport</keyword>
<dbReference type="CDD" id="cd00130">
    <property type="entry name" value="PAS"/>
    <property type="match status" value="1"/>
</dbReference>
<dbReference type="Pfam" id="PF02518">
    <property type="entry name" value="HATPase_c"/>
    <property type="match status" value="1"/>
</dbReference>
<dbReference type="InterPro" id="IPR005467">
    <property type="entry name" value="His_kinase_dom"/>
</dbReference>
<evidence type="ECO:0000256" key="5">
    <source>
        <dbReference type="ARBA" id="ARBA00022448"/>
    </source>
</evidence>
<dbReference type="GO" id="GO:0005886">
    <property type="term" value="C:plasma membrane"/>
    <property type="evidence" value="ECO:0007669"/>
    <property type="project" value="UniProtKB-SubCell"/>
</dbReference>
<dbReference type="InterPro" id="IPR050351">
    <property type="entry name" value="BphY/WalK/GraS-like"/>
</dbReference>
<dbReference type="NCBIfam" id="TIGR02966">
    <property type="entry name" value="phoR_proteo"/>
    <property type="match status" value="1"/>
</dbReference>
<keyword evidence="10 18" id="KW-0812">Transmembrane</keyword>
<dbReference type="GO" id="GO:0016036">
    <property type="term" value="P:cellular response to phosphate starvation"/>
    <property type="evidence" value="ECO:0007669"/>
    <property type="project" value="TreeGrafter"/>
</dbReference>
<evidence type="ECO:0000259" key="19">
    <source>
        <dbReference type="PROSITE" id="PS50109"/>
    </source>
</evidence>
<evidence type="ECO:0000256" key="13">
    <source>
        <dbReference type="ARBA" id="ARBA00022840"/>
    </source>
</evidence>
<dbReference type="FunFam" id="1.10.287.130:FF:000001">
    <property type="entry name" value="Two-component sensor histidine kinase"/>
    <property type="match status" value="1"/>
</dbReference>
<keyword evidence="16 18" id="KW-0472">Membrane</keyword>
<reference evidence="20" key="1">
    <citation type="submission" date="2022-08" db="EMBL/GenBank/DDBJ databases">
        <title>Genomic Encyclopedia of Type Strains, Phase III (KMG-III): the genomes of soil and plant-associated and newly described type strains.</title>
        <authorList>
            <person name="Whitman W."/>
        </authorList>
    </citation>
    <scope>NUCLEOTIDE SEQUENCE</scope>
    <source>
        <strain evidence="20">HMT 1</strain>
    </source>
</reference>
<dbReference type="InterPro" id="IPR035965">
    <property type="entry name" value="PAS-like_dom_sf"/>
</dbReference>
<sequence length="438" mass="49554">MEEDIWRLAGLIAAGILIGLVFGHPALGLATGLAIYCYLLVRNNRRLFEWLHRHSDEPAPQLTGYPDRILAEIESLRRHHRQREDKLGQFLKRFQEATSALPDAIMILNQDDQIEWANQAAVNYLGIHWPQDSGQRLANLIRHPKLIKYLKEQGQSGDTSGVTLPSPEDDKLQIEYRVIPYGDNLRLLVARDVTQIQQINQMRRDFIANASHELRTPLTVIAGYLESLEGDLDSSAADLQPQIRQMRQQTSRMQTLIEDLLMLSTLESRSNKQPQEPVAVADILTSIYKEATALSGEKNHMFALDIDHELLVRGSHKELYSAFSNLVVNAVLYTPAKGIIRIRWYEDDKGAHMKVSDTGDGIAPEHIPRLTERFYRVDRGRSRESGGTGLGLAIVKHIMQRHHGLLNIESELGKGSIFRCDFPPDLLVRKSDDTATSQ</sequence>
<dbReference type="GO" id="GO:0006817">
    <property type="term" value="P:phosphate ion transport"/>
    <property type="evidence" value="ECO:0007669"/>
    <property type="project" value="UniProtKB-KW"/>
</dbReference>
<accession>A0AAE3L5T3</accession>
<dbReference type="EMBL" id="JANUCT010000014">
    <property type="protein sequence ID" value="MCS3903972.1"/>
    <property type="molecule type" value="Genomic_DNA"/>
</dbReference>
<comment type="caution">
    <text evidence="20">The sequence shown here is derived from an EMBL/GenBank/DDBJ whole genome shotgun (WGS) entry which is preliminary data.</text>
</comment>
<keyword evidence="14 18" id="KW-1133">Transmembrane helix</keyword>
<dbReference type="SMART" id="SM00387">
    <property type="entry name" value="HATPase_c"/>
    <property type="match status" value="1"/>
</dbReference>
<dbReference type="InterPro" id="IPR003594">
    <property type="entry name" value="HATPase_dom"/>
</dbReference>
<evidence type="ECO:0000256" key="16">
    <source>
        <dbReference type="ARBA" id="ARBA00023136"/>
    </source>
</evidence>
<dbReference type="Pfam" id="PF00989">
    <property type="entry name" value="PAS"/>
    <property type="match status" value="1"/>
</dbReference>
<keyword evidence="11" id="KW-0547">Nucleotide-binding</keyword>
<dbReference type="GO" id="GO:0004721">
    <property type="term" value="F:phosphoprotein phosphatase activity"/>
    <property type="evidence" value="ECO:0007669"/>
    <property type="project" value="InterPro"/>
</dbReference>
<dbReference type="SUPFAM" id="SSF55874">
    <property type="entry name" value="ATPase domain of HSP90 chaperone/DNA topoisomerase II/histidine kinase"/>
    <property type="match status" value="1"/>
</dbReference>
<dbReference type="InterPro" id="IPR021766">
    <property type="entry name" value="PhoR_N"/>
</dbReference>
<dbReference type="SMART" id="SM00388">
    <property type="entry name" value="HisKA"/>
    <property type="match status" value="1"/>
</dbReference>
<keyword evidence="12 20" id="KW-0418">Kinase</keyword>